<feature type="region of interest" description="Disordered" evidence="1">
    <location>
        <begin position="1"/>
        <end position="42"/>
    </location>
</feature>
<dbReference type="Proteomes" id="UP000034513">
    <property type="component" value="Unassembled WGS sequence"/>
</dbReference>
<comment type="caution">
    <text evidence="2">The sequence shown here is derived from an EMBL/GenBank/DDBJ whole genome shotgun (WGS) entry which is preliminary data.</text>
</comment>
<evidence type="ECO:0000313" key="3">
    <source>
        <dbReference type="Proteomes" id="UP000034513"/>
    </source>
</evidence>
<name>A0ABR5EDQ4_LACLC</name>
<sequence>MAEKTIPQPNNGSSELRHNGGMSTVPRPARSSAPPQPKAEKK</sequence>
<evidence type="ECO:0000256" key="1">
    <source>
        <dbReference type="SAM" id="MobiDB-lite"/>
    </source>
</evidence>
<organism evidence="2 3">
    <name type="scientific">Lactococcus lactis subsp. cremoris</name>
    <name type="common">Streptococcus cremoris</name>
    <dbReference type="NCBI Taxonomy" id="1359"/>
    <lineage>
        <taxon>Bacteria</taxon>
        <taxon>Bacillati</taxon>
        <taxon>Bacillota</taxon>
        <taxon>Bacilli</taxon>
        <taxon>Lactobacillales</taxon>
        <taxon>Streptococcaceae</taxon>
        <taxon>Lactococcus</taxon>
    </lineage>
</organism>
<gene>
    <name evidence="2" type="ORF">VN93_2517</name>
</gene>
<dbReference type="EMBL" id="LAVW01000158">
    <property type="protein sequence ID" value="KKW70018.1"/>
    <property type="molecule type" value="Genomic_DNA"/>
</dbReference>
<reference evidence="2 3" key="1">
    <citation type="submission" date="2015-04" db="EMBL/GenBank/DDBJ databases">
        <title>Evaluation of non-dairy Lactococcus lactis with potential dairy applications reveals extensive phenotype-genotype disparity.</title>
        <authorList>
            <person name="Cavanagh D."/>
            <person name="Casey A."/>
            <person name="Altermann E."/>
            <person name="Cotter P."/>
            <person name="Fitzgerald G.F."/>
            <person name="McAuliffe O."/>
        </authorList>
    </citation>
    <scope>NUCLEOTIDE SEQUENCE [LARGE SCALE GENOMIC DNA]</scope>
    <source>
        <strain evidence="2 3">DPC6856</strain>
    </source>
</reference>
<keyword evidence="3" id="KW-1185">Reference proteome</keyword>
<evidence type="ECO:0000313" key="2">
    <source>
        <dbReference type="EMBL" id="KKW70018.1"/>
    </source>
</evidence>
<accession>A0ABR5EDQ4</accession>
<protein>
    <submittedName>
        <fullName evidence="2">Uncharacterized protein</fullName>
    </submittedName>
</protein>
<proteinExistence type="predicted"/>